<keyword evidence="1" id="KW-0472">Membrane</keyword>
<evidence type="ECO:0000256" key="1">
    <source>
        <dbReference type="SAM" id="Phobius"/>
    </source>
</evidence>
<dbReference type="Proteomes" id="UP000492821">
    <property type="component" value="Unassembled WGS sequence"/>
</dbReference>
<accession>A0A7E4VR62</accession>
<feature type="transmembrane region" description="Helical" evidence="1">
    <location>
        <begin position="181"/>
        <end position="206"/>
    </location>
</feature>
<feature type="transmembrane region" description="Helical" evidence="1">
    <location>
        <begin position="53"/>
        <end position="77"/>
    </location>
</feature>
<proteinExistence type="predicted"/>
<feature type="transmembrane region" description="Helical" evidence="1">
    <location>
        <begin position="226"/>
        <end position="245"/>
    </location>
</feature>
<dbReference type="AlphaFoldDB" id="A0A7E4VR62"/>
<feature type="transmembrane region" description="Helical" evidence="1">
    <location>
        <begin position="545"/>
        <end position="568"/>
    </location>
</feature>
<dbReference type="PANTHER" id="PTHR23360:SF26">
    <property type="entry name" value="G-PROTEIN COUPLED RECEPTORS FAMILY 1 PROFILE DOMAIN-CONTAINING PROTEIN"/>
    <property type="match status" value="1"/>
</dbReference>
<dbReference type="PANTHER" id="PTHR23360">
    <property type="entry name" value="G-PROTEIN COUPLED RECEPTORS FAMILY 1 PROFILE DOMAIN-CONTAINING PROTEIN-RELATED"/>
    <property type="match status" value="1"/>
</dbReference>
<dbReference type="WBParaSite" id="Pan_g24181.t1">
    <property type="protein sequence ID" value="Pan_g24181.t1"/>
    <property type="gene ID" value="Pan_g24181"/>
</dbReference>
<feature type="transmembrane region" description="Helical" evidence="1">
    <location>
        <begin position="101"/>
        <end position="124"/>
    </location>
</feature>
<dbReference type="InterPro" id="IPR047130">
    <property type="entry name" value="7TM_GPCR_Srsx_nematod"/>
</dbReference>
<feature type="transmembrane region" description="Helical" evidence="1">
    <location>
        <begin position="136"/>
        <end position="161"/>
    </location>
</feature>
<dbReference type="SUPFAM" id="SSF81321">
    <property type="entry name" value="Family A G protein-coupled receptor-like"/>
    <property type="match status" value="2"/>
</dbReference>
<sequence length="904" mass="102206">MNNFSDYLSVTTITTESILMYSIEGAIIIVFNSGLVLLILLTPKFAKQKEYCLLAVNQFFDAVFGLGYLISGLKLLYVRNHYEYMPIITQWDCYTNLDTQIYIIITPIMGFLTLSNAADRLFLVTFPGRYFNISPLYSLFIFMGVILACIPTSATVYYHALSFTNYITFDLCVVRNVVRPWMHFILRGIRIGSSLLAVFLYIPVIVRVRAMLKSSGNIRNIQKKQVRLTLTIALITLNQIALFTIPDIMILTNNPSTLLFRMNMTKGIINVILILICQRDLWHHIISCGKKKKFVINSVRTGHAAKAVPTMPTLSVLELLKMQSEMSEMPTATKNLNLFSQYLFIVEGSVVLIFNTLLALLILFTKKFANQKEYVFLAVNLLSDAVFGLQYVLAGVRYIFTVTHNEYIPETTRWDCYTTVFNQLFIMVTPAMGLFSLANAMDRLFLILFPGRYHNLGRLYPLGIVGAVLLCCLPTTLMAFWDALYLPNESVPSTCQTHFATTMMLQMLIRSIRIATSVMAAFLYIPITLKTSGATGNTFKKEVKLTFTIAMITLNQLILFTLPDILILCKIMFIELYIMNLNKGIINILIIVFCQRDIRRYILTRGKTTSSTLPHQTAVDVLKMKPYFYKYYCIIPNVITPEDDNPDDKITLILHSSVTETLGLQLARTRVSRHCLPACFCIHVIVLMHGGLFLAEVTRWHCYKNFCNQLFIITTPALGLLTLANALDRVYLVSLPGKYNKLGPLYPLAIVGVIAAIIVPIEITAFLQAYYDPNAPAYAICAPADALSPMLQIAVRVIFKTSGLFGQSQKREMKLTLTIALITLSQLCMFTIPDIFILLDSYFLLFHIVNLSKGIFNIFIIVLCQQEIRRHILRCGKQSNSIMASKTPPKVPAYNKSTTVTAIN</sequence>
<feature type="transmembrane region" description="Helical" evidence="1">
    <location>
        <begin position="375"/>
        <end position="400"/>
    </location>
</feature>
<feature type="transmembrane region" description="Helical" evidence="1">
    <location>
        <begin position="20"/>
        <end position="41"/>
    </location>
</feature>
<keyword evidence="1" id="KW-0812">Transmembrane</keyword>
<keyword evidence="1" id="KW-1133">Transmembrane helix</keyword>
<feature type="transmembrane region" description="Helical" evidence="1">
    <location>
        <begin position="675"/>
        <end position="695"/>
    </location>
</feature>
<feature type="transmembrane region" description="Helical" evidence="1">
    <location>
        <begin position="777"/>
        <end position="799"/>
    </location>
</feature>
<evidence type="ECO:0000313" key="3">
    <source>
        <dbReference type="WBParaSite" id="Pan_g24181.t1"/>
    </source>
</evidence>
<reference evidence="3" key="2">
    <citation type="submission" date="2020-10" db="UniProtKB">
        <authorList>
            <consortium name="WormBaseParasite"/>
        </authorList>
    </citation>
    <scope>IDENTIFICATION</scope>
</reference>
<protein>
    <submittedName>
        <fullName evidence="3">G_PROTEIN_RECEP_F1_2 domain-containing protein</fullName>
    </submittedName>
</protein>
<feature type="transmembrane region" description="Helical" evidence="1">
    <location>
        <begin position="845"/>
        <end position="864"/>
    </location>
</feature>
<organism evidence="2 3">
    <name type="scientific">Panagrellus redivivus</name>
    <name type="common">Microworm</name>
    <dbReference type="NCBI Taxonomy" id="6233"/>
    <lineage>
        <taxon>Eukaryota</taxon>
        <taxon>Metazoa</taxon>
        <taxon>Ecdysozoa</taxon>
        <taxon>Nematoda</taxon>
        <taxon>Chromadorea</taxon>
        <taxon>Rhabditida</taxon>
        <taxon>Tylenchina</taxon>
        <taxon>Panagrolaimomorpha</taxon>
        <taxon>Panagrolaimoidea</taxon>
        <taxon>Panagrolaimidae</taxon>
        <taxon>Panagrellus</taxon>
    </lineage>
</organism>
<feature type="transmembrane region" description="Helical" evidence="1">
    <location>
        <begin position="507"/>
        <end position="525"/>
    </location>
</feature>
<feature type="transmembrane region" description="Helical" evidence="1">
    <location>
        <begin position="819"/>
        <end position="839"/>
    </location>
</feature>
<feature type="transmembrane region" description="Helical" evidence="1">
    <location>
        <begin position="342"/>
        <end position="363"/>
    </location>
</feature>
<evidence type="ECO:0000313" key="2">
    <source>
        <dbReference type="Proteomes" id="UP000492821"/>
    </source>
</evidence>
<dbReference type="Gene3D" id="1.20.1070.10">
    <property type="entry name" value="Rhodopsin 7-helix transmembrane proteins"/>
    <property type="match status" value="1"/>
</dbReference>
<name>A0A7E4VR62_PANRE</name>
<feature type="transmembrane region" description="Helical" evidence="1">
    <location>
        <begin position="574"/>
        <end position="594"/>
    </location>
</feature>
<keyword evidence="2" id="KW-1185">Reference proteome</keyword>
<feature type="transmembrane region" description="Helical" evidence="1">
    <location>
        <begin position="459"/>
        <end position="481"/>
    </location>
</feature>
<feature type="transmembrane region" description="Helical" evidence="1">
    <location>
        <begin position="710"/>
        <end position="727"/>
    </location>
</feature>
<feature type="transmembrane region" description="Helical" evidence="1">
    <location>
        <begin position="420"/>
        <end position="438"/>
    </location>
</feature>
<reference evidence="2" key="1">
    <citation type="journal article" date="2013" name="Genetics">
        <title>The draft genome and transcriptome of Panagrellus redivivus are shaped by the harsh demands of a free-living lifestyle.</title>
        <authorList>
            <person name="Srinivasan J."/>
            <person name="Dillman A.R."/>
            <person name="Macchietto M.G."/>
            <person name="Heikkinen L."/>
            <person name="Lakso M."/>
            <person name="Fracchia K.M."/>
            <person name="Antoshechkin I."/>
            <person name="Mortazavi A."/>
            <person name="Wong G."/>
            <person name="Sternberg P.W."/>
        </authorList>
    </citation>
    <scope>NUCLEOTIDE SEQUENCE [LARGE SCALE GENOMIC DNA]</scope>
    <source>
        <strain evidence="2">MT8872</strain>
    </source>
</reference>
<feature type="transmembrane region" description="Helical" evidence="1">
    <location>
        <begin position="748"/>
        <end position="771"/>
    </location>
</feature>